<proteinExistence type="predicted"/>
<evidence type="ECO:0000313" key="2">
    <source>
        <dbReference type="Proteomes" id="UP000239800"/>
    </source>
</evidence>
<dbReference type="AlphaFoldDB" id="A0A2S7KME2"/>
<dbReference type="EMBL" id="MQUB01000001">
    <property type="protein sequence ID" value="PQB03797.1"/>
    <property type="molecule type" value="Genomic_DNA"/>
</dbReference>
<gene>
    <name evidence="1" type="ORF">BST85_01920</name>
</gene>
<reference evidence="1 2" key="1">
    <citation type="submission" date="2016-11" db="EMBL/GenBank/DDBJ databases">
        <title>Trade-off between light-utilization and light-protection in marine flavobacteria.</title>
        <authorList>
            <person name="Kumagai Y."/>
        </authorList>
    </citation>
    <scope>NUCLEOTIDE SEQUENCE [LARGE SCALE GENOMIC DNA]</scope>
    <source>
        <strain evidence="1 2">NBRC 107741</strain>
    </source>
</reference>
<accession>A0A2S7KME2</accession>
<evidence type="ECO:0000313" key="1">
    <source>
        <dbReference type="EMBL" id="PQB03797.1"/>
    </source>
</evidence>
<organism evidence="1 2">
    <name type="scientific">Aureitalea marina</name>
    <dbReference type="NCBI Taxonomy" id="930804"/>
    <lineage>
        <taxon>Bacteria</taxon>
        <taxon>Pseudomonadati</taxon>
        <taxon>Bacteroidota</taxon>
        <taxon>Flavobacteriia</taxon>
        <taxon>Flavobacteriales</taxon>
        <taxon>Flavobacteriaceae</taxon>
        <taxon>Aureitalea</taxon>
    </lineage>
</organism>
<dbReference type="Proteomes" id="UP000239800">
    <property type="component" value="Unassembled WGS sequence"/>
</dbReference>
<keyword evidence="2" id="KW-1185">Reference proteome</keyword>
<name>A0A2S7KME2_9FLAO</name>
<sequence>MSAFFCGKRSTFDTVAIGIVIVLKQVTMKQLNFLSSIRSFFSQFKRTHSAIDTNEKGSFLKRFDPLEEVDLTFC</sequence>
<comment type="caution">
    <text evidence="1">The sequence shown here is derived from an EMBL/GenBank/DDBJ whole genome shotgun (WGS) entry which is preliminary data.</text>
</comment>
<protein>
    <submittedName>
        <fullName evidence="1">Uncharacterized protein</fullName>
    </submittedName>
</protein>